<dbReference type="OrthoDB" id="610763at2"/>
<dbReference type="InterPro" id="IPR015943">
    <property type="entry name" value="WD40/YVTN_repeat-like_dom_sf"/>
</dbReference>
<name>A0A1G6Y1H9_NIADE</name>
<dbReference type="Gene3D" id="2.130.10.10">
    <property type="entry name" value="YVTN repeat-like/Quinoprotein amine dehydrogenase"/>
    <property type="match status" value="1"/>
</dbReference>
<protein>
    <submittedName>
        <fullName evidence="1">Uncharacterized protein</fullName>
    </submittedName>
</protein>
<gene>
    <name evidence="1" type="ORF">SAMN04487894_11499</name>
</gene>
<dbReference type="AlphaFoldDB" id="A0A1G6Y1H9"/>
<accession>A0A1G6Y1H9</accession>
<evidence type="ECO:0000313" key="1">
    <source>
        <dbReference type="EMBL" id="SDD84152.1"/>
    </source>
</evidence>
<sequence length="726" mass="81785">MMLPVMHKRPVLFFLFLFTGCGLLYAQNTPGGFIQPVSIKYSPAPDLRHARLKKVLADNDNRLFVLSDAGVLRVQGTELVKDRYYRPLSGKLPADITIQETTGALYYLYSDRFLSNTEAGMPYGILPANRYDALAVSKNGAVFLTGPGGAALYRNGVLTPLTLPGETLHTPRVHKGVFYALGGGSVYRVKNDRPEKLHAADRALTAITFYDNELGLGTPDGYYMLDAGTGRVIMPLQTRVPVTGIQCLLKTQDGIWSGTAAGAFCKKNNARDYRYFASRRWLDNDSIVDLTTDRNGDLFLLSPTGLNQVHYQPTTYAGKAAYFENKIRQRHIRYGLLAELRMPVAGDAGTAEMADTDNDGLWTAFYLGSQAFRYAVTKEAKARQNAWESFTAFERLLSVNPLAGFPARTFERKGFKVSDPEAWRPSQDTGWEWKGTTSSDEFVGYIFVAALMDQYVARTKDEKKKVAGFIDAILMHIIRNNYNFVDANGRPTLWGRWHPDYVNSYAPTISDRKLGSVDIIAGLQLGYALTGKALYKTEALRLMKDHGYLDNIMISPYNIKATPGVMYEGIDMGSGPWNHSDDEMEFLSFWPLYHHALDVSLQKKYTKAINEYYQIEAPEKNPVWNLITLGTTGTFDRAAVLWYLREFPMDLVRWDIKNAHRKDLDFIDPGFRMQFTREVISPAERPAHRFNSNEFILDGGDGGRSELTGAEYLLAYWMGRYLKVIP</sequence>
<organism evidence="1 2">
    <name type="scientific">Niabella drilacis (strain DSM 25811 / CCM 8410 / CCUG 62505 / LMG 26954 / E90)</name>
    <dbReference type="NCBI Taxonomy" id="1285928"/>
    <lineage>
        <taxon>Bacteria</taxon>
        <taxon>Pseudomonadati</taxon>
        <taxon>Bacteroidota</taxon>
        <taxon>Chitinophagia</taxon>
        <taxon>Chitinophagales</taxon>
        <taxon>Chitinophagaceae</taxon>
        <taxon>Niabella</taxon>
    </lineage>
</organism>
<evidence type="ECO:0000313" key="2">
    <source>
        <dbReference type="Proteomes" id="UP000198757"/>
    </source>
</evidence>
<reference evidence="2" key="1">
    <citation type="submission" date="2016-10" db="EMBL/GenBank/DDBJ databases">
        <authorList>
            <person name="Varghese N."/>
            <person name="Submissions S."/>
        </authorList>
    </citation>
    <scope>NUCLEOTIDE SEQUENCE [LARGE SCALE GENOMIC DNA]</scope>
    <source>
        <strain evidence="2">DSM 25811 / CCM 8410 / LMG 26954 / E90</strain>
    </source>
</reference>
<dbReference type="STRING" id="1285928.SAMN04487894_11499"/>
<dbReference type="Proteomes" id="UP000198757">
    <property type="component" value="Unassembled WGS sequence"/>
</dbReference>
<dbReference type="RefSeq" id="WP_143019867.1">
    <property type="nucleotide sequence ID" value="NZ_FMZO01000014.1"/>
</dbReference>
<keyword evidence="2" id="KW-1185">Reference proteome</keyword>
<proteinExistence type="predicted"/>
<dbReference type="EMBL" id="FMZO01000014">
    <property type="protein sequence ID" value="SDD84152.1"/>
    <property type="molecule type" value="Genomic_DNA"/>
</dbReference>